<evidence type="ECO:0000256" key="1">
    <source>
        <dbReference type="SAM" id="MobiDB-lite"/>
    </source>
</evidence>
<gene>
    <name evidence="2" type="ORF">BcabD6B2_00790</name>
</gene>
<comment type="caution">
    <text evidence="2">The sequence shown here is derived from an EMBL/GenBank/DDBJ whole genome shotgun (WGS) entry which is preliminary data.</text>
</comment>
<reference evidence="2 3" key="1">
    <citation type="submission" date="2021-06" db="EMBL/GenBank/DDBJ databases">
        <title>Genome sequence of Babesia caballi.</title>
        <authorList>
            <person name="Yamagishi J."/>
            <person name="Kidaka T."/>
            <person name="Ochi A."/>
        </authorList>
    </citation>
    <scope>NUCLEOTIDE SEQUENCE [LARGE SCALE GENOMIC DNA]</scope>
    <source>
        <strain evidence="2">USDA-D6B2</strain>
    </source>
</reference>
<name>A0AAV4LP38_BABCB</name>
<feature type="region of interest" description="Disordered" evidence="1">
    <location>
        <begin position="54"/>
        <end position="76"/>
    </location>
</feature>
<dbReference type="AntiFam" id="ANF00149">
    <property type="entry name" value="Shadow ORF (opposite cshA)"/>
</dbReference>
<dbReference type="EMBL" id="BPLF01000001">
    <property type="protein sequence ID" value="GIX60644.1"/>
    <property type="molecule type" value="Genomic_DNA"/>
</dbReference>
<dbReference type="AlphaFoldDB" id="A0AAV4LP38"/>
<proteinExistence type="predicted"/>
<accession>A0AAV4LP38</accession>
<dbReference type="RefSeq" id="XP_067712715.1">
    <property type="nucleotide sequence ID" value="XM_067856614.1"/>
</dbReference>
<dbReference type="Proteomes" id="UP001497744">
    <property type="component" value="Unassembled WGS sequence"/>
</dbReference>
<keyword evidence="3" id="KW-1185">Reference proteome</keyword>
<evidence type="ECO:0000313" key="2">
    <source>
        <dbReference type="EMBL" id="GIX60644.1"/>
    </source>
</evidence>
<sequence length="390" mass="44801">MEGSTHYATKPPPPNNKHTQTVYLFCQPGRPPNPVNVVLGGTRKVKVDHEGNRLDVDSPRHQVSGNEQLGHASPELRQAGVPLPLLHQRVDTGGLEIEQLQSHRHQLTALPGGSEYDPLISFVFHEPRPQQVHEVRQVNVLREEEVLLLELQLVERRLLPLGDVEKVKLCPLERLAQRLYRLRDRRREEVRDPPFLCRGKTTDDFSQRLLERLVQQLVGLVKHEILDFGEHLCDIALLDVDLFSQSARRGDDHMRSRLELQRLLHDVNSPDAHADLDVHLHAEYGELVPDLEGEFPRPGEDEPEDPVGVLGQRHQNRPAEAYRLSRSRLRAADNVVTPQRRRKTQLLNLGRRRDAHARSELYQPLWHTQVLERLPHGPFIVNDECLLLLL</sequence>
<evidence type="ECO:0000313" key="3">
    <source>
        <dbReference type="Proteomes" id="UP001497744"/>
    </source>
</evidence>
<dbReference type="GeneID" id="94192127"/>
<protein>
    <submittedName>
        <fullName evidence="2">Uncharacterized protein</fullName>
    </submittedName>
</protein>
<organism evidence="2 3">
    <name type="scientific">Babesia caballi</name>
    <dbReference type="NCBI Taxonomy" id="5871"/>
    <lineage>
        <taxon>Eukaryota</taxon>
        <taxon>Sar</taxon>
        <taxon>Alveolata</taxon>
        <taxon>Apicomplexa</taxon>
        <taxon>Aconoidasida</taxon>
        <taxon>Piroplasmida</taxon>
        <taxon>Babesiidae</taxon>
        <taxon>Babesia</taxon>
    </lineage>
</organism>